<sequence>MHTLDLLDQALATAKDLGYQIRREWLDGQSGGVCEIAGQRWIFLDLSLSSLEQLDQVLEALRTDPSLAQAPLSPQLSQILGRTRRAA</sequence>
<evidence type="ECO:0000313" key="2">
    <source>
        <dbReference type="Proteomes" id="UP000239388"/>
    </source>
</evidence>
<evidence type="ECO:0000313" key="1">
    <source>
        <dbReference type="EMBL" id="PQO29967.1"/>
    </source>
</evidence>
<protein>
    <submittedName>
        <fullName evidence="1">Uncharacterized protein</fullName>
    </submittedName>
</protein>
<comment type="caution">
    <text evidence="1">The sequence shown here is derived from an EMBL/GenBank/DDBJ whole genome shotgun (WGS) entry which is preliminary data.</text>
</comment>
<dbReference type="RefSeq" id="WP_105357521.1">
    <property type="nucleotide sequence ID" value="NZ_PUIB01000022.1"/>
</dbReference>
<name>A0A2S8FCU2_9BACT</name>
<reference evidence="1 2" key="1">
    <citation type="submission" date="2018-02" db="EMBL/GenBank/DDBJ databases">
        <title>Comparative genomes isolates from brazilian mangrove.</title>
        <authorList>
            <person name="Araujo J.E."/>
            <person name="Taketani R.G."/>
            <person name="Silva M.C.P."/>
            <person name="Loureco M.V."/>
            <person name="Andreote F.D."/>
        </authorList>
    </citation>
    <scope>NUCLEOTIDE SEQUENCE [LARGE SCALE GENOMIC DNA]</scope>
    <source>
        <strain evidence="1 2">NAP PRIS-MGV</strain>
    </source>
</reference>
<accession>A0A2S8FCU2</accession>
<dbReference type="Proteomes" id="UP000239388">
    <property type="component" value="Unassembled WGS sequence"/>
</dbReference>
<dbReference type="EMBL" id="PUIB01000022">
    <property type="protein sequence ID" value="PQO29967.1"/>
    <property type="molecule type" value="Genomic_DNA"/>
</dbReference>
<organism evidence="1 2">
    <name type="scientific">Blastopirellula marina</name>
    <dbReference type="NCBI Taxonomy" id="124"/>
    <lineage>
        <taxon>Bacteria</taxon>
        <taxon>Pseudomonadati</taxon>
        <taxon>Planctomycetota</taxon>
        <taxon>Planctomycetia</taxon>
        <taxon>Pirellulales</taxon>
        <taxon>Pirellulaceae</taxon>
        <taxon>Blastopirellula</taxon>
    </lineage>
</organism>
<proteinExistence type="predicted"/>
<gene>
    <name evidence="1" type="ORF">C5Y98_22155</name>
</gene>
<dbReference type="AlphaFoldDB" id="A0A2S8FCU2"/>